<gene>
    <name evidence="1" type="ORF">QG37_07406</name>
</gene>
<name>A0A0L0NQE0_CANAR</name>
<comment type="caution">
    <text evidence="1">The sequence shown here is derived from an EMBL/GenBank/DDBJ whole genome shotgun (WGS) entry which is preliminary data.</text>
</comment>
<evidence type="ECO:0000313" key="2">
    <source>
        <dbReference type="Proteomes" id="UP000037122"/>
    </source>
</evidence>
<dbReference type="Proteomes" id="UP000037122">
    <property type="component" value="Unassembled WGS sequence"/>
</dbReference>
<organism evidence="1 2">
    <name type="scientific">Candidozyma auris</name>
    <name type="common">Yeast</name>
    <name type="synonym">Candida auris</name>
    <dbReference type="NCBI Taxonomy" id="498019"/>
    <lineage>
        <taxon>Eukaryota</taxon>
        <taxon>Fungi</taxon>
        <taxon>Dikarya</taxon>
        <taxon>Ascomycota</taxon>
        <taxon>Saccharomycotina</taxon>
        <taxon>Pichiomycetes</taxon>
        <taxon>Metschnikowiaceae</taxon>
        <taxon>Candidozyma</taxon>
    </lineage>
</organism>
<dbReference type="AlphaFoldDB" id="A0A0L0NQE0"/>
<evidence type="ECO:0000313" key="1">
    <source>
        <dbReference type="EMBL" id="KND96278.1"/>
    </source>
</evidence>
<dbReference type="EMBL" id="LGST01000057">
    <property type="protein sequence ID" value="KND96278.1"/>
    <property type="molecule type" value="Genomic_DNA"/>
</dbReference>
<protein>
    <submittedName>
        <fullName evidence="1">Uncharacterized protein</fullName>
    </submittedName>
</protein>
<reference evidence="2" key="1">
    <citation type="journal article" date="2015" name="BMC Genomics">
        <title>Draft genome of a commonly misdiagnosed multidrug resistant pathogen Candida auris.</title>
        <authorList>
            <person name="Chatterjee S."/>
            <person name="Alampalli S.V."/>
            <person name="Nageshan R.K."/>
            <person name="Chettiar S.T."/>
            <person name="Joshi S."/>
            <person name="Tatu U.S."/>
        </authorList>
    </citation>
    <scope>NUCLEOTIDE SEQUENCE [LARGE SCALE GENOMIC DNA]</scope>
    <source>
        <strain evidence="2">6684</strain>
    </source>
</reference>
<sequence length="46" mass="5482">MRTRVKNRVHVKVQIVELGDVVTFDQLGDQRPSFRDEPEELWNTWG</sequence>
<dbReference type="VEuPathDB" id="FungiDB:QG37_07406"/>
<accession>A0A0L0NQE0</accession>
<proteinExistence type="predicted"/>